<reference evidence="2 3" key="1">
    <citation type="journal article" date="2019" name="Nat. Ecol. Evol.">
        <title>Megaphylogeny resolves global patterns of mushroom evolution.</title>
        <authorList>
            <person name="Varga T."/>
            <person name="Krizsan K."/>
            <person name="Foldi C."/>
            <person name="Dima B."/>
            <person name="Sanchez-Garcia M."/>
            <person name="Sanchez-Ramirez S."/>
            <person name="Szollosi G.J."/>
            <person name="Szarkandi J.G."/>
            <person name="Papp V."/>
            <person name="Albert L."/>
            <person name="Andreopoulos W."/>
            <person name="Angelini C."/>
            <person name="Antonin V."/>
            <person name="Barry K.W."/>
            <person name="Bougher N.L."/>
            <person name="Buchanan P."/>
            <person name="Buyck B."/>
            <person name="Bense V."/>
            <person name="Catcheside P."/>
            <person name="Chovatia M."/>
            <person name="Cooper J."/>
            <person name="Damon W."/>
            <person name="Desjardin D."/>
            <person name="Finy P."/>
            <person name="Geml J."/>
            <person name="Haridas S."/>
            <person name="Hughes K."/>
            <person name="Justo A."/>
            <person name="Karasinski D."/>
            <person name="Kautmanova I."/>
            <person name="Kiss B."/>
            <person name="Kocsube S."/>
            <person name="Kotiranta H."/>
            <person name="LaButti K.M."/>
            <person name="Lechner B.E."/>
            <person name="Liimatainen K."/>
            <person name="Lipzen A."/>
            <person name="Lukacs Z."/>
            <person name="Mihaltcheva S."/>
            <person name="Morgado L.N."/>
            <person name="Niskanen T."/>
            <person name="Noordeloos M.E."/>
            <person name="Ohm R.A."/>
            <person name="Ortiz-Santana B."/>
            <person name="Ovrebo C."/>
            <person name="Racz N."/>
            <person name="Riley R."/>
            <person name="Savchenko A."/>
            <person name="Shiryaev A."/>
            <person name="Soop K."/>
            <person name="Spirin V."/>
            <person name="Szebenyi C."/>
            <person name="Tomsovsky M."/>
            <person name="Tulloss R.E."/>
            <person name="Uehling J."/>
            <person name="Grigoriev I.V."/>
            <person name="Vagvolgyi C."/>
            <person name="Papp T."/>
            <person name="Martin F.M."/>
            <person name="Miettinen O."/>
            <person name="Hibbett D.S."/>
            <person name="Nagy L.G."/>
        </authorList>
    </citation>
    <scope>NUCLEOTIDE SEQUENCE [LARGE SCALE GENOMIC DNA]</scope>
    <source>
        <strain evidence="2 3">CBS 309.79</strain>
    </source>
</reference>
<feature type="region of interest" description="Disordered" evidence="1">
    <location>
        <begin position="83"/>
        <end position="134"/>
    </location>
</feature>
<proteinExistence type="predicted"/>
<evidence type="ECO:0000313" key="3">
    <source>
        <dbReference type="Proteomes" id="UP000305067"/>
    </source>
</evidence>
<organism evidence="2 3">
    <name type="scientific">Pterulicium gracile</name>
    <dbReference type="NCBI Taxonomy" id="1884261"/>
    <lineage>
        <taxon>Eukaryota</taxon>
        <taxon>Fungi</taxon>
        <taxon>Dikarya</taxon>
        <taxon>Basidiomycota</taxon>
        <taxon>Agaricomycotina</taxon>
        <taxon>Agaricomycetes</taxon>
        <taxon>Agaricomycetidae</taxon>
        <taxon>Agaricales</taxon>
        <taxon>Pleurotineae</taxon>
        <taxon>Pterulaceae</taxon>
        <taxon>Pterulicium</taxon>
    </lineage>
</organism>
<dbReference type="Proteomes" id="UP000305067">
    <property type="component" value="Unassembled WGS sequence"/>
</dbReference>
<keyword evidence="3" id="KW-1185">Reference proteome</keyword>
<feature type="compositionally biased region" description="Basic and acidic residues" evidence="1">
    <location>
        <begin position="115"/>
        <end position="132"/>
    </location>
</feature>
<evidence type="ECO:0000313" key="2">
    <source>
        <dbReference type="EMBL" id="TFK95374.1"/>
    </source>
</evidence>
<name>A0A5C3PZU1_9AGAR</name>
<accession>A0A5C3PZU1</accession>
<protein>
    <submittedName>
        <fullName evidence="2">Uncharacterized protein</fullName>
    </submittedName>
</protein>
<feature type="compositionally biased region" description="Basic and acidic residues" evidence="1">
    <location>
        <begin position="88"/>
        <end position="103"/>
    </location>
</feature>
<dbReference type="AlphaFoldDB" id="A0A5C3PZU1"/>
<sequence length="228" mass="24599">MVRGETHSCSVGDAPTMGGKLRSYIKGECGVHRRGSHSKRRTCEVMGKEQSCRRARSVLQQGEKRSCSERDVALTQIGVNARGSAETRGSKEIAEGAQREKYRAKASTGSGVSAGDRRGVGARGRGDVESRQGGHAAVKGGIDVHVIIQNCRGSCEKPQTSLVSPGSTRKLVYDVTNKQNLLGNVRACHWVCSCFPIMIARAGRACAWRATSVLAWLNSVREVNFLRA</sequence>
<dbReference type="EMBL" id="ML178889">
    <property type="protein sequence ID" value="TFK95374.1"/>
    <property type="molecule type" value="Genomic_DNA"/>
</dbReference>
<gene>
    <name evidence="2" type="ORF">BDV98DRAFT_587137</name>
</gene>
<evidence type="ECO:0000256" key="1">
    <source>
        <dbReference type="SAM" id="MobiDB-lite"/>
    </source>
</evidence>